<organism evidence="1 2">
    <name type="scientific">Phyllobacterium brassicacearum</name>
    <dbReference type="NCBI Taxonomy" id="314235"/>
    <lineage>
        <taxon>Bacteria</taxon>
        <taxon>Pseudomonadati</taxon>
        <taxon>Pseudomonadota</taxon>
        <taxon>Alphaproteobacteria</taxon>
        <taxon>Hyphomicrobiales</taxon>
        <taxon>Phyllobacteriaceae</taxon>
        <taxon>Phyllobacterium</taxon>
    </lineage>
</organism>
<dbReference type="OrthoDB" id="8096922at2"/>
<dbReference type="AlphaFoldDB" id="A0A2P7BUX0"/>
<gene>
    <name evidence="1" type="ORF">CU102_04065</name>
</gene>
<keyword evidence="2" id="KW-1185">Reference proteome</keyword>
<protein>
    <submittedName>
        <fullName evidence="1">Uncharacterized protein</fullName>
    </submittedName>
</protein>
<proteinExistence type="predicted"/>
<dbReference type="EMBL" id="PGGO01000002">
    <property type="protein sequence ID" value="PSH70265.1"/>
    <property type="molecule type" value="Genomic_DNA"/>
</dbReference>
<evidence type="ECO:0000313" key="2">
    <source>
        <dbReference type="Proteomes" id="UP000241444"/>
    </source>
</evidence>
<reference evidence="2" key="1">
    <citation type="submission" date="2017-11" db="EMBL/GenBank/DDBJ databases">
        <authorList>
            <person name="Kuznetsova I."/>
            <person name="Sazanova A."/>
            <person name="Chirak E."/>
            <person name="Safronova V."/>
            <person name="Willems A."/>
        </authorList>
    </citation>
    <scope>NUCLEOTIDE SEQUENCE [LARGE SCALE GENOMIC DNA]</scope>
    <source>
        <strain evidence="2">STM 196</strain>
    </source>
</reference>
<sequence length="107" mass="12195">MVFVLTIYEFDNDENAIDIGVWENEGGALHRFSMHHHYGRRIEPNRSWTVYHVYTGLPADMGKHSTTGLNETTATAMMISLNANNAERRRAARIKRKLIDTPPVSLP</sequence>
<dbReference type="Proteomes" id="UP000241444">
    <property type="component" value="Unassembled WGS sequence"/>
</dbReference>
<name>A0A2P7BUX0_9HYPH</name>
<evidence type="ECO:0000313" key="1">
    <source>
        <dbReference type="EMBL" id="PSH70265.1"/>
    </source>
</evidence>
<accession>A0A2P7BUX0</accession>
<comment type="caution">
    <text evidence="1">The sequence shown here is derived from an EMBL/GenBank/DDBJ whole genome shotgun (WGS) entry which is preliminary data.</text>
</comment>